<comment type="caution">
    <text evidence="1">The sequence shown here is derived from an EMBL/GenBank/DDBJ whole genome shotgun (WGS) entry which is preliminary data.</text>
</comment>
<proteinExistence type="predicted"/>
<keyword evidence="2" id="KW-1185">Reference proteome</keyword>
<dbReference type="EMBL" id="JAWDGP010006848">
    <property type="protein sequence ID" value="KAK3734470.1"/>
    <property type="molecule type" value="Genomic_DNA"/>
</dbReference>
<sequence>MSRTVTAKAWRPSNMSPTTKEIVTTKSLALVSQKPQQLHHKKICCKVEATVSFSLVKGQISAQRKVSFSTNRKYTASLRGHPPDGFFSNALSGTDIGDHDSPLVPIFRHPQYWIFIHRTGIERDNTRNACRSSSRVMSRRNGWKFLQPKNNQRIANCEETPEQFLDHRTALQQSNLDRI</sequence>
<protein>
    <submittedName>
        <fullName evidence="1">Uncharacterized protein</fullName>
    </submittedName>
</protein>
<reference evidence="1" key="1">
    <citation type="journal article" date="2023" name="G3 (Bethesda)">
        <title>A reference genome for the long-term kleptoplast-retaining sea slug Elysia crispata morphotype clarki.</title>
        <authorList>
            <person name="Eastman K.E."/>
            <person name="Pendleton A.L."/>
            <person name="Shaikh M.A."/>
            <person name="Suttiyut T."/>
            <person name="Ogas R."/>
            <person name="Tomko P."/>
            <person name="Gavelis G."/>
            <person name="Widhalm J.R."/>
            <person name="Wisecaver J.H."/>
        </authorList>
    </citation>
    <scope>NUCLEOTIDE SEQUENCE</scope>
    <source>
        <strain evidence="1">ECLA1</strain>
    </source>
</reference>
<organism evidence="1 2">
    <name type="scientific">Elysia crispata</name>
    <name type="common">lettuce slug</name>
    <dbReference type="NCBI Taxonomy" id="231223"/>
    <lineage>
        <taxon>Eukaryota</taxon>
        <taxon>Metazoa</taxon>
        <taxon>Spiralia</taxon>
        <taxon>Lophotrochozoa</taxon>
        <taxon>Mollusca</taxon>
        <taxon>Gastropoda</taxon>
        <taxon>Heterobranchia</taxon>
        <taxon>Euthyneura</taxon>
        <taxon>Panpulmonata</taxon>
        <taxon>Sacoglossa</taxon>
        <taxon>Placobranchoidea</taxon>
        <taxon>Plakobranchidae</taxon>
        <taxon>Elysia</taxon>
    </lineage>
</organism>
<dbReference type="AlphaFoldDB" id="A0AAE0Y784"/>
<name>A0AAE0Y784_9GAST</name>
<accession>A0AAE0Y784</accession>
<evidence type="ECO:0000313" key="1">
    <source>
        <dbReference type="EMBL" id="KAK3734470.1"/>
    </source>
</evidence>
<evidence type="ECO:0000313" key="2">
    <source>
        <dbReference type="Proteomes" id="UP001283361"/>
    </source>
</evidence>
<gene>
    <name evidence="1" type="ORF">RRG08_029145</name>
</gene>
<dbReference type="Proteomes" id="UP001283361">
    <property type="component" value="Unassembled WGS sequence"/>
</dbReference>